<accession>A0A6J4R1R1</accession>
<dbReference type="GO" id="GO:0000160">
    <property type="term" value="P:phosphorelay signal transduction system"/>
    <property type="evidence" value="ECO:0007669"/>
    <property type="project" value="InterPro"/>
</dbReference>
<dbReference type="PROSITE" id="PS50110">
    <property type="entry name" value="RESPONSE_REGULATORY"/>
    <property type="match status" value="1"/>
</dbReference>
<comment type="caution">
    <text evidence="1">Lacks conserved residue(s) required for the propagation of feature annotation.</text>
</comment>
<name>A0A6J4R1R1_9ACTN</name>
<gene>
    <name evidence="3" type="ORF">AVDCRST_MAG25-308</name>
</gene>
<feature type="domain" description="Response regulatory" evidence="2">
    <location>
        <begin position="7"/>
        <end position="56"/>
    </location>
</feature>
<dbReference type="Gene3D" id="3.40.50.2300">
    <property type="match status" value="1"/>
</dbReference>
<evidence type="ECO:0000313" key="3">
    <source>
        <dbReference type="EMBL" id="CAA9457384.1"/>
    </source>
</evidence>
<dbReference type="EMBL" id="CADCVI010000022">
    <property type="protein sequence ID" value="CAA9457384.1"/>
    <property type="molecule type" value="Genomic_DNA"/>
</dbReference>
<evidence type="ECO:0000259" key="2">
    <source>
        <dbReference type="PROSITE" id="PS50110"/>
    </source>
</evidence>
<reference evidence="3" key="1">
    <citation type="submission" date="2020-02" db="EMBL/GenBank/DDBJ databases">
        <authorList>
            <person name="Meier V. D."/>
        </authorList>
    </citation>
    <scope>NUCLEOTIDE SEQUENCE</scope>
    <source>
        <strain evidence="3">AVDCRST_MAG25</strain>
    </source>
</reference>
<dbReference type="InterPro" id="IPR011006">
    <property type="entry name" value="CheY-like_superfamily"/>
</dbReference>
<evidence type="ECO:0000256" key="1">
    <source>
        <dbReference type="PROSITE-ProRule" id="PRU00169"/>
    </source>
</evidence>
<organism evidence="3">
    <name type="scientific">uncultured Rubrobacteraceae bacterium</name>
    <dbReference type="NCBI Taxonomy" id="349277"/>
    <lineage>
        <taxon>Bacteria</taxon>
        <taxon>Bacillati</taxon>
        <taxon>Actinomycetota</taxon>
        <taxon>Rubrobacteria</taxon>
        <taxon>Rubrobacterales</taxon>
        <taxon>Rubrobacteraceae</taxon>
        <taxon>environmental samples</taxon>
    </lineage>
</organism>
<dbReference type="InterPro" id="IPR001789">
    <property type="entry name" value="Sig_transdc_resp-reg_receiver"/>
</dbReference>
<proteinExistence type="predicted"/>
<protein>
    <recommendedName>
        <fullName evidence="2">Response regulatory domain-containing protein</fullName>
    </recommendedName>
</protein>
<feature type="non-terminal residue" evidence="3">
    <location>
        <position position="56"/>
    </location>
</feature>
<dbReference type="AlphaFoldDB" id="A0A6J4R1R1"/>
<dbReference type="SUPFAM" id="SSF52172">
    <property type="entry name" value="CheY-like"/>
    <property type="match status" value="1"/>
</dbReference>
<sequence>MEGEKTRILLVEDHASFRQALAFMFEREPEFAVVGQVGSLAEARQFLNGSGGRDGR</sequence>